<name>A0ABX2F033_9PSEU</name>
<proteinExistence type="predicted"/>
<gene>
    <name evidence="5" type="ORF">GC106_18820</name>
</gene>
<dbReference type="RefSeq" id="WP_173127204.1">
    <property type="nucleotide sequence ID" value="NZ_CBCSGW010000080.1"/>
</dbReference>
<dbReference type="EMBL" id="JAAATY010000004">
    <property type="protein sequence ID" value="NRN64676.1"/>
    <property type="molecule type" value="Genomic_DNA"/>
</dbReference>
<comment type="caution">
    <text evidence="5">The sequence shown here is derived from an EMBL/GenBank/DDBJ whole genome shotgun (WGS) entry which is preliminary data.</text>
</comment>
<dbReference type="Gene3D" id="3.30.70.2450">
    <property type="match status" value="1"/>
</dbReference>
<keyword evidence="2" id="KW-0285">Flavoprotein</keyword>
<dbReference type="SUPFAM" id="SSF51905">
    <property type="entry name" value="FAD/NAD(P)-binding domain"/>
    <property type="match status" value="1"/>
</dbReference>
<comment type="cofactor">
    <cofactor evidence="1">
        <name>FAD</name>
        <dbReference type="ChEBI" id="CHEBI:57692"/>
    </cofactor>
</comment>
<dbReference type="InterPro" id="IPR002938">
    <property type="entry name" value="FAD-bd"/>
</dbReference>
<protein>
    <submittedName>
        <fullName evidence="5">FAD-dependent oxidoreductase</fullName>
    </submittedName>
</protein>
<keyword evidence="3" id="KW-0274">FAD</keyword>
<dbReference type="InterPro" id="IPR036188">
    <property type="entry name" value="FAD/NAD-bd_sf"/>
</dbReference>
<dbReference type="Gene3D" id="3.40.30.120">
    <property type="match status" value="1"/>
</dbReference>
<keyword evidence="6" id="KW-1185">Reference proteome</keyword>
<evidence type="ECO:0000313" key="5">
    <source>
        <dbReference type="EMBL" id="NRN64676.1"/>
    </source>
</evidence>
<feature type="domain" description="FAD-binding" evidence="4">
    <location>
        <begin position="3"/>
        <end position="334"/>
    </location>
</feature>
<dbReference type="Gene3D" id="3.50.50.60">
    <property type="entry name" value="FAD/NAD(P)-binding domain"/>
    <property type="match status" value="1"/>
</dbReference>
<organism evidence="5 6">
    <name type="scientific">Kibdelosporangium persicum</name>
    <dbReference type="NCBI Taxonomy" id="2698649"/>
    <lineage>
        <taxon>Bacteria</taxon>
        <taxon>Bacillati</taxon>
        <taxon>Actinomycetota</taxon>
        <taxon>Actinomycetes</taxon>
        <taxon>Pseudonocardiales</taxon>
        <taxon>Pseudonocardiaceae</taxon>
        <taxon>Kibdelosporangium</taxon>
    </lineage>
</organism>
<accession>A0ABX2F033</accession>
<dbReference type="InterPro" id="IPR050641">
    <property type="entry name" value="RIFMO-like"/>
</dbReference>
<evidence type="ECO:0000256" key="3">
    <source>
        <dbReference type="ARBA" id="ARBA00022827"/>
    </source>
</evidence>
<evidence type="ECO:0000259" key="4">
    <source>
        <dbReference type="Pfam" id="PF01494"/>
    </source>
</evidence>
<evidence type="ECO:0000256" key="1">
    <source>
        <dbReference type="ARBA" id="ARBA00001974"/>
    </source>
</evidence>
<dbReference type="PANTHER" id="PTHR43004">
    <property type="entry name" value="TRK SYSTEM POTASSIUM UPTAKE PROTEIN"/>
    <property type="match status" value="1"/>
</dbReference>
<dbReference type="Pfam" id="PF01494">
    <property type="entry name" value="FAD_binding_3"/>
    <property type="match status" value="1"/>
</dbReference>
<sequence length="449" mass="47975">MDQVVIAGAGPVGLWLAAELRLGGIPVTVLESRLSRNPHSKALGMQPRTIEVLAMRGLDGLFTAEARRIPNGHFGMLDTRLDFRALDTDFPYQLVIPQARTEELLEERAAGLGATIRRGHQVTSVEDTGSAVVVHASGPDGPYSLEAAYVVGCDGVHSTVRQSVGIDFPGTAANAWGWLADVTLDAPPAVQGYNRSTADGAVLVAPLPDGRHRVVGMSPSDLRASRPDDLTMDEVRAKIIAATGTDFGAHSPVWLSRFGNAANLAAEYRRGRVFLAGDAAHRHMPAGGVGMNVGIQDAMNLGWKLAAVLNGSAPASLLDTYHAERHPVGVELLESTQAQTALICSFTPDGLQLRSLMSRQIAQSPEFSRQLAEQISGLSVRYPASEPLAGTRAPNLKFRDGTTLFERLTPGRPVRIDHSELAEDWAGVRSALIRPDGYVASPTMSMPDH</sequence>
<evidence type="ECO:0000313" key="6">
    <source>
        <dbReference type="Proteomes" id="UP000763557"/>
    </source>
</evidence>
<dbReference type="PRINTS" id="PR00420">
    <property type="entry name" value="RNGMNOXGNASE"/>
</dbReference>
<dbReference type="PANTHER" id="PTHR43004:SF19">
    <property type="entry name" value="BINDING MONOOXYGENASE, PUTATIVE (JCVI)-RELATED"/>
    <property type="match status" value="1"/>
</dbReference>
<dbReference type="Proteomes" id="UP000763557">
    <property type="component" value="Unassembled WGS sequence"/>
</dbReference>
<reference evidence="5 6" key="1">
    <citation type="submission" date="2020-01" db="EMBL/GenBank/DDBJ databases">
        <title>Kibdelosporangium persica a novel Actinomycetes from a hot desert in Iran.</title>
        <authorList>
            <person name="Safaei N."/>
            <person name="Zaburannyi N."/>
            <person name="Mueller R."/>
            <person name="Wink J."/>
        </authorList>
    </citation>
    <scope>NUCLEOTIDE SEQUENCE [LARGE SCALE GENOMIC DNA]</scope>
    <source>
        <strain evidence="5 6">4NS15</strain>
    </source>
</reference>
<evidence type="ECO:0000256" key="2">
    <source>
        <dbReference type="ARBA" id="ARBA00022630"/>
    </source>
</evidence>